<comment type="caution">
    <text evidence="6">The sequence shown here is derived from an EMBL/GenBank/DDBJ whole genome shotgun (WGS) entry which is preliminary data.</text>
</comment>
<dbReference type="PROSITE" id="PS51689">
    <property type="entry name" value="SAM_RNA_A_N6_MT"/>
    <property type="match status" value="1"/>
</dbReference>
<dbReference type="GO" id="GO:0003723">
    <property type="term" value="F:RNA binding"/>
    <property type="evidence" value="ECO:0007669"/>
    <property type="project" value="UniProtKB-KW"/>
</dbReference>
<dbReference type="InterPro" id="IPR020596">
    <property type="entry name" value="rRNA_Ade_Mease_Trfase_CS"/>
</dbReference>
<feature type="domain" description="Ribosomal RNA adenine methylase transferase N-terminal" evidence="5">
    <location>
        <begin position="32"/>
        <end position="208"/>
    </location>
</feature>
<feature type="non-terminal residue" evidence="6">
    <location>
        <position position="208"/>
    </location>
</feature>
<evidence type="ECO:0000313" key="6">
    <source>
        <dbReference type="EMBL" id="GAH79558.1"/>
    </source>
</evidence>
<keyword evidence="1" id="KW-0489">Methyltransferase</keyword>
<reference evidence="6" key="1">
    <citation type="journal article" date="2014" name="Front. Microbiol.">
        <title>High frequency of phylogenetically diverse reductive dehalogenase-homologous genes in deep subseafloor sedimentary metagenomes.</title>
        <authorList>
            <person name="Kawai M."/>
            <person name="Futagami T."/>
            <person name="Toyoda A."/>
            <person name="Takaki Y."/>
            <person name="Nishi S."/>
            <person name="Hori S."/>
            <person name="Arai W."/>
            <person name="Tsubouchi T."/>
            <person name="Morono Y."/>
            <person name="Uchiyama I."/>
            <person name="Ito T."/>
            <person name="Fujiyama A."/>
            <person name="Inagaki F."/>
            <person name="Takami H."/>
        </authorList>
    </citation>
    <scope>NUCLEOTIDE SEQUENCE</scope>
    <source>
        <strain evidence="6">Expedition CK06-06</strain>
    </source>
</reference>
<dbReference type="AlphaFoldDB" id="X1KBW2"/>
<dbReference type="PANTHER" id="PTHR11727:SF7">
    <property type="entry name" value="DIMETHYLADENOSINE TRANSFERASE-RELATED"/>
    <property type="match status" value="1"/>
</dbReference>
<dbReference type="CDD" id="cd02440">
    <property type="entry name" value="AdoMet_MTases"/>
    <property type="match status" value="1"/>
</dbReference>
<name>X1KBW2_9ZZZZ</name>
<dbReference type="Gene3D" id="3.40.50.150">
    <property type="entry name" value="Vaccinia Virus protein VP39"/>
    <property type="match status" value="1"/>
</dbReference>
<keyword evidence="2" id="KW-0808">Transferase</keyword>
<sequence>MQTLSEIRALLASVGRRPRRALGQHFLIDGNLMKKLLELADLGGGEVVLEVGAGTGSLTEELLQRARRVVAVEVDTVLAEIVRRRLAGRGNLTVLNCDVLAGKHAIAAEVLELLRGEGNVHLVANLPYNVAVPLILNCLLASWRAARSREDRPVCFRRLTFTAQRELVERMTAGGGAAYGPASVMVALLAGATRGKADAAAELLAPAE</sequence>
<dbReference type="GO" id="GO:0000179">
    <property type="term" value="F:rRNA (adenine-N6,N6-)-dimethyltransferase activity"/>
    <property type="evidence" value="ECO:0007669"/>
    <property type="project" value="InterPro"/>
</dbReference>
<organism evidence="6">
    <name type="scientific">marine sediment metagenome</name>
    <dbReference type="NCBI Taxonomy" id="412755"/>
    <lineage>
        <taxon>unclassified sequences</taxon>
        <taxon>metagenomes</taxon>
        <taxon>ecological metagenomes</taxon>
    </lineage>
</organism>
<keyword evidence="4" id="KW-0694">RNA-binding</keyword>
<accession>X1KBW2</accession>
<dbReference type="SMART" id="SM00650">
    <property type="entry name" value="rADc"/>
    <property type="match status" value="1"/>
</dbReference>
<gene>
    <name evidence="6" type="ORF">S03H2_57210</name>
</gene>
<dbReference type="SUPFAM" id="SSF53335">
    <property type="entry name" value="S-adenosyl-L-methionine-dependent methyltransferases"/>
    <property type="match status" value="1"/>
</dbReference>
<evidence type="ECO:0000256" key="1">
    <source>
        <dbReference type="ARBA" id="ARBA00022603"/>
    </source>
</evidence>
<dbReference type="EMBL" id="BARU01036662">
    <property type="protein sequence ID" value="GAH79558.1"/>
    <property type="molecule type" value="Genomic_DNA"/>
</dbReference>
<dbReference type="Pfam" id="PF00398">
    <property type="entry name" value="RrnaAD"/>
    <property type="match status" value="1"/>
</dbReference>
<protein>
    <recommendedName>
        <fullName evidence="5">Ribosomal RNA adenine methylase transferase N-terminal domain-containing protein</fullName>
    </recommendedName>
</protein>
<evidence type="ECO:0000256" key="3">
    <source>
        <dbReference type="ARBA" id="ARBA00022691"/>
    </source>
</evidence>
<keyword evidence="3" id="KW-0949">S-adenosyl-L-methionine</keyword>
<evidence type="ECO:0000259" key="5">
    <source>
        <dbReference type="SMART" id="SM00650"/>
    </source>
</evidence>
<dbReference type="PROSITE" id="PS01131">
    <property type="entry name" value="RRNA_A_DIMETH"/>
    <property type="match status" value="1"/>
</dbReference>
<dbReference type="PANTHER" id="PTHR11727">
    <property type="entry name" value="DIMETHYLADENOSINE TRANSFERASE"/>
    <property type="match status" value="1"/>
</dbReference>
<evidence type="ECO:0000256" key="2">
    <source>
        <dbReference type="ARBA" id="ARBA00022679"/>
    </source>
</evidence>
<dbReference type="InterPro" id="IPR001737">
    <property type="entry name" value="KsgA/Erm"/>
</dbReference>
<evidence type="ECO:0000256" key="4">
    <source>
        <dbReference type="ARBA" id="ARBA00022884"/>
    </source>
</evidence>
<dbReference type="InterPro" id="IPR029063">
    <property type="entry name" value="SAM-dependent_MTases_sf"/>
</dbReference>
<dbReference type="InterPro" id="IPR020598">
    <property type="entry name" value="rRNA_Ade_methylase_Trfase_N"/>
</dbReference>
<proteinExistence type="predicted"/>